<gene>
    <name evidence="2" type="ORF">METZ01_LOCUS110255</name>
</gene>
<organism evidence="2">
    <name type="scientific">marine metagenome</name>
    <dbReference type="NCBI Taxonomy" id="408172"/>
    <lineage>
        <taxon>unclassified sequences</taxon>
        <taxon>metagenomes</taxon>
        <taxon>ecological metagenomes</taxon>
    </lineage>
</organism>
<accession>A0A381WYS1</accession>
<dbReference type="PIRSF" id="PIRSF010312">
    <property type="entry name" value="Sulphur_oxidation_SoxY"/>
    <property type="match status" value="1"/>
</dbReference>
<dbReference type="InterPro" id="IPR032711">
    <property type="entry name" value="SoxY"/>
</dbReference>
<dbReference type="InterPro" id="IPR016568">
    <property type="entry name" value="Sulphur_oxidation_SoxY"/>
</dbReference>
<evidence type="ECO:0000259" key="1">
    <source>
        <dbReference type="Pfam" id="PF13501"/>
    </source>
</evidence>
<dbReference type="InterPro" id="IPR038162">
    <property type="entry name" value="SoxY_sf"/>
</dbReference>
<dbReference type="Gene3D" id="2.60.40.2470">
    <property type="entry name" value="SoxY domain"/>
    <property type="match status" value="1"/>
</dbReference>
<proteinExistence type="predicted"/>
<feature type="domain" description="Ig-like SoxY" evidence="1">
    <location>
        <begin position="47"/>
        <end position="155"/>
    </location>
</feature>
<name>A0A381WYS1_9ZZZZ</name>
<dbReference type="InterPro" id="IPR006311">
    <property type="entry name" value="TAT_signal"/>
</dbReference>
<sequence length="158" mass="17609">MNEKQASSSLTRRSALWAAGALVLSGNSLLFSQAWASPEVEKALEGLIGSKRPEVSPRLKLHLPEYAYDGTRVPFSVEVEYPMTESDYVRQVHVLSERNPFPRIATFHFTPRSGRAFARTRIRLAMSQNVIVVAELSDGSVLTTSKWIEVTLNGCKED</sequence>
<protein>
    <recommendedName>
        <fullName evidence="1">Ig-like SoxY domain-containing protein</fullName>
    </recommendedName>
</protein>
<reference evidence="2" key="1">
    <citation type="submission" date="2018-05" db="EMBL/GenBank/DDBJ databases">
        <authorList>
            <person name="Lanie J.A."/>
            <person name="Ng W.-L."/>
            <person name="Kazmierczak K.M."/>
            <person name="Andrzejewski T.M."/>
            <person name="Davidsen T.M."/>
            <person name="Wayne K.J."/>
            <person name="Tettelin H."/>
            <person name="Glass J.I."/>
            <person name="Rusch D."/>
            <person name="Podicherti R."/>
            <person name="Tsui H.-C.T."/>
            <person name="Winkler M.E."/>
        </authorList>
    </citation>
    <scope>NUCLEOTIDE SEQUENCE</scope>
</reference>
<dbReference type="Pfam" id="PF13501">
    <property type="entry name" value="SoxY"/>
    <property type="match status" value="1"/>
</dbReference>
<dbReference type="PROSITE" id="PS51318">
    <property type="entry name" value="TAT"/>
    <property type="match status" value="1"/>
</dbReference>
<dbReference type="AlphaFoldDB" id="A0A381WYS1"/>
<dbReference type="EMBL" id="UINC01013255">
    <property type="protein sequence ID" value="SVA57401.1"/>
    <property type="molecule type" value="Genomic_DNA"/>
</dbReference>
<evidence type="ECO:0000313" key="2">
    <source>
        <dbReference type="EMBL" id="SVA57401.1"/>
    </source>
</evidence>